<gene>
    <name evidence="2" type="ORF">AV656_11525</name>
</gene>
<protein>
    <submittedName>
        <fullName evidence="2">Uncharacterized protein</fullName>
    </submittedName>
</protein>
<name>A0A161RCF3_9BACL</name>
<feature type="transmembrane region" description="Helical" evidence="1">
    <location>
        <begin position="67"/>
        <end position="86"/>
    </location>
</feature>
<evidence type="ECO:0000313" key="2">
    <source>
        <dbReference type="EMBL" id="KZE37202.1"/>
    </source>
</evidence>
<dbReference type="AlphaFoldDB" id="A0A161RCF3"/>
<proteinExistence type="predicted"/>
<keyword evidence="1" id="KW-0472">Membrane</keyword>
<keyword evidence="1" id="KW-1133">Transmembrane helix</keyword>
<reference evidence="2 3" key="1">
    <citation type="submission" date="2016-01" db="EMBL/GenBank/DDBJ databases">
        <title>Whole genome sequencing of Bhargavaea cecembensis T14.</title>
        <authorList>
            <person name="Hong K.W."/>
        </authorList>
    </citation>
    <scope>NUCLEOTIDE SEQUENCE [LARGE SCALE GENOMIC DNA]</scope>
    <source>
        <strain evidence="2 3">T14</strain>
    </source>
</reference>
<keyword evidence="1" id="KW-0812">Transmembrane</keyword>
<sequence length="93" mass="10762">MITIKTSLLLDFLPIFFKTIEELCNYKKIIEMWIGMMKNVFLLILTVIGAFMVVITSNKLGEQGNRVMTFMGSIIYLSAVFSIIYLSRKRDQN</sequence>
<comment type="caution">
    <text evidence="2">The sequence shown here is derived from an EMBL/GenBank/DDBJ whole genome shotgun (WGS) entry which is preliminary data.</text>
</comment>
<evidence type="ECO:0000256" key="1">
    <source>
        <dbReference type="SAM" id="Phobius"/>
    </source>
</evidence>
<dbReference type="Proteomes" id="UP000076490">
    <property type="component" value="Unassembled WGS sequence"/>
</dbReference>
<accession>A0A161RCF3</accession>
<dbReference type="EMBL" id="LQNT01000011">
    <property type="protein sequence ID" value="KZE37202.1"/>
    <property type="molecule type" value="Genomic_DNA"/>
</dbReference>
<organism evidence="2 3">
    <name type="scientific">Bhargavaea cecembensis</name>
    <dbReference type="NCBI Taxonomy" id="394098"/>
    <lineage>
        <taxon>Bacteria</taxon>
        <taxon>Bacillati</taxon>
        <taxon>Bacillota</taxon>
        <taxon>Bacilli</taxon>
        <taxon>Bacillales</taxon>
        <taxon>Caryophanaceae</taxon>
        <taxon>Bhargavaea</taxon>
    </lineage>
</organism>
<evidence type="ECO:0000313" key="3">
    <source>
        <dbReference type="Proteomes" id="UP000076490"/>
    </source>
</evidence>
<feature type="transmembrane region" description="Helical" evidence="1">
    <location>
        <begin position="36"/>
        <end position="55"/>
    </location>
</feature>